<evidence type="ECO:0000256" key="3">
    <source>
        <dbReference type="ARBA" id="ARBA00004496"/>
    </source>
</evidence>
<dbReference type="InterPro" id="IPR002701">
    <property type="entry name" value="CM_II_prokaryot"/>
</dbReference>
<evidence type="ECO:0000259" key="21">
    <source>
        <dbReference type="PROSITE" id="PS51671"/>
    </source>
</evidence>
<dbReference type="InterPro" id="IPR001086">
    <property type="entry name" value="Preph_deHydtase"/>
</dbReference>
<dbReference type="Gene3D" id="3.40.190.10">
    <property type="entry name" value="Periplasmic binding protein-like II"/>
    <property type="match status" value="2"/>
</dbReference>
<dbReference type="Gene3D" id="1.20.59.10">
    <property type="entry name" value="Chorismate mutase"/>
    <property type="match status" value="1"/>
</dbReference>
<dbReference type="PANTHER" id="PTHR21022">
    <property type="entry name" value="PREPHENATE DEHYDRATASE P PROTEIN"/>
    <property type="match status" value="1"/>
</dbReference>
<dbReference type="Pfam" id="PF01817">
    <property type="entry name" value="CM_2"/>
    <property type="match status" value="1"/>
</dbReference>
<comment type="pathway">
    <text evidence="5">Metabolic intermediate biosynthesis; prephenate biosynthesis; prephenate from chorismate: step 1/1.</text>
</comment>
<dbReference type="InterPro" id="IPR018528">
    <property type="entry name" value="Preph_deHydtase_CS"/>
</dbReference>
<dbReference type="EC" id="5.4.99.5" evidence="6"/>
<dbReference type="Pfam" id="PF00800">
    <property type="entry name" value="PDT"/>
    <property type="match status" value="1"/>
</dbReference>
<comment type="subcellular location">
    <subcellularLocation>
        <location evidence="3">Cytoplasm</location>
    </subcellularLocation>
</comment>
<dbReference type="SUPFAM" id="SSF48600">
    <property type="entry name" value="Chorismate mutase II"/>
    <property type="match status" value="1"/>
</dbReference>
<dbReference type="PROSITE" id="PS51671">
    <property type="entry name" value="ACT"/>
    <property type="match status" value="1"/>
</dbReference>
<dbReference type="RefSeq" id="WP_248355753.1">
    <property type="nucleotide sequence ID" value="NZ_AP025591.1"/>
</dbReference>
<dbReference type="SUPFAM" id="SSF53850">
    <property type="entry name" value="Periplasmic binding protein-like II"/>
    <property type="match status" value="1"/>
</dbReference>
<evidence type="ECO:0000256" key="11">
    <source>
        <dbReference type="ARBA" id="ARBA00023141"/>
    </source>
</evidence>
<evidence type="ECO:0000256" key="8">
    <source>
        <dbReference type="ARBA" id="ARBA00014401"/>
    </source>
</evidence>
<evidence type="ECO:0000256" key="14">
    <source>
        <dbReference type="ARBA" id="ARBA00023239"/>
    </source>
</evidence>
<dbReference type="InterPro" id="IPR036263">
    <property type="entry name" value="Chorismate_II_sf"/>
</dbReference>
<dbReference type="SMART" id="SM00830">
    <property type="entry name" value="CM_2"/>
    <property type="match status" value="1"/>
</dbReference>
<evidence type="ECO:0000256" key="15">
    <source>
        <dbReference type="ARBA" id="ARBA00023268"/>
    </source>
</evidence>
<evidence type="ECO:0000256" key="16">
    <source>
        <dbReference type="ARBA" id="ARBA00031175"/>
    </source>
</evidence>
<feature type="domain" description="Chorismate mutase" evidence="19">
    <location>
        <begin position="8"/>
        <end position="100"/>
    </location>
</feature>
<dbReference type="EC" id="4.2.1.51" evidence="7"/>
<evidence type="ECO:0000256" key="12">
    <source>
        <dbReference type="ARBA" id="ARBA00023222"/>
    </source>
</evidence>
<evidence type="ECO:0000256" key="18">
    <source>
        <dbReference type="ARBA" id="ARBA00047848"/>
    </source>
</evidence>
<evidence type="ECO:0000256" key="10">
    <source>
        <dbReference type="ARBA" id="ARBA00022605"/>
    </source>
</evidence>
<comment type="function">
    <text evidence="2">Catalyzes the Claisen rearrangement of chorismate to prephenate and the decarboxylation/dehydration of prephenate to phenylpyruvate.</text>
</comment>
<gene>
    <name evidence="22" type="primary">pheA</name>
    <name evidence="22" type="ORF">AMOR_53030</name>
</gene>
<dbReference type="PROSITE" id="PS51168">
    <property type="entry name" value="CHORISMATE_MUT_2"/>
    <property type="match status" value="1"/>
</dbReference>
<dbReference type="Gene3D" id="3.30.70.260">
    <property type="match status" value="1"/>
</dbReference>
<proteinExistence type="predicted"/>
<comment type="catalytic activity">
    <reaction evidence="18">
        <text>prephenate + H(+) = 3-phenylpyruvate + CO2 + H2O</text>
        <dbReference type="Rhea" id="RHEA:21648"/>
        <dbReference type="ChEBI" id="CHEBI:15377"/>
        <dbReference type="ChEBI" id="CHEBI:15378"/>
        <dbReference type="ChEBI" id="CHEBI:16526"/>
        <dbReference type="ChEBI" id="CHEBI:18005"/>
        <dbReference type="ChEBI" id="CHEBI:29934"/>
        <dbReference type="EC" id="4.2.1.51"/>
    </reaction>
</comment>
<dbReference type="InterPro" id="IPR008242">
    <property type="entry name" value="Chor_mutase/pphenate_deHydtase"/>
</dbReference>
<evidence type="ECO:0000259" key="20">
    <source>
        <dbReference type="PROSITE" id="PS51171"/>
    </source>
</evidence>
<dbReference type="PROSITE" id="PS00858">
    <property type="entry name" value="PREPHENATE_DEHYDR_2"/>
    <property type="match status" value="1"/>
</dbReference>
<name>A0ABM7X3H0_9BACT</name>
<accession>A0ABM7X3H0</accession>
<dbReference type="InterPro" id="IPR002912">
    <property type="entry name" value="ACT_dom"/>
</dbReference>
<dbReference type="EMBL" id="AP025591">
    <property type="protein sequence ID" value="BDG06307.1"/>
    <property type="molecule type" value="Genomic_DNA"/>
</dbReference>
<keyword evidence="15" id="KW-0511">Multifunctional enzyme</keyword>
<dbReference type="SUPFAM" id="SSF55021">
    <property type="entry name" value="ACT-like"/>
    <property type="match status" value="1"/>
</dbReference>
<keyword evidence="23" id="KW-1185">Reference proteome</keyword>
<evidence type="ECO:0000256" key="1">
    <source>
        <dbReference type="ARBA" id="ARBA00000824"/>
    </source>
</evidence>
<keyword evidence="9" id="KW-0963">Cytoplasm</keyword>
<dbReference type="NCBIfam" id="TIGR01807">
    <property type="entry name" value="CM_P2"/>
    <property type="match status" value="1"/>
</dbReference>
<evidence type="ECO:0000313" key="23">
    <source>
        <dbReference type="Proteomes" id="UP001162891"/>
    </source>
</evidence>
<keyword evidence="14" id="KW-0456">Lyase</keyword>
<evidence type="ECO:0000259" key="19">
    <source>
        <dbReference type="PROSITE" id="PS51168"/>
    </source>
</evidence>
<dbReference type="CDD" id="cd13630">
    <property type="entry name" value="PBP2_PDT_1"/>
    <property type="match status" value="1"/>
</dbReference>
<evidence type="ECO:0000256" key="2">
    <source>
        <dbReference type="ARBA" id="ARBA00002364"/>
    </source>
</evidence>
<keyword evidence="13" id="KW-0413">Isomerase</keyword>
<dbReference type="CDD" id="cd04905">
    <property type="entry name" value="ACT_CM-PDT"/>
    <property type="match status" value="1"/>
</dbReference>
<dbReference type="Pfam" id="PF01842">
    <property type="entry name" value="ACT"/>
    <property type="match status" value="1"/>
</dbReference>
<feature type="domain" description="Prephenate dehydratase" evidence="20">
    <location>
        <begin position="100"/>
        <end position="276"/>
    </location>
</feature>
<comment type="pathway">
    <text evidence="4">Amino-acid biosynthesis; L-phenylalanine biosynthesis; phenylpyruvate from prephenate: step 1/1.</text>
</comment>
<keyword evidence="12" id="KW-0584">Phenylalanine biosynthesis</keyword>
<protein>
    <recommendedName>
        <fullName evidence="8">Bifunctional chorismate mutase/prephenate dehydratase</fullName>
        <ecNumber evidence="7">4.2.1.51</ecNumber>
        <ecNumber evidence="6">5.4.99.5</ecNumber>
    </recommendedName>
    <alternativeName>
        <fullName evidence="17">Chorismate mutase-prephenate dehydratase</fullName>
    </alternativeName>
    <alternativeName>
        <fullName evidence="16">p-protein</fullName>
    </alternativeName>
</protein>
<dbReference type="InterPro" id="IPR010957">
    <property type="entry name" value="G/b/e-P-prot_chorismate_mutase"/>
</dbReference>
<keyword evidence="11" id="KW-0057">Aromatic amino acid biosynthesis</keyword>
<evidence type="ECO:0000256" key="6">
    <source>
        <dbReference type="ARBA" id="ARBA00012404"/>
    </source>
</evidence>
<evidence type="ECO:0000256" key="7">
    <source>
        <dbReference type="ARBA" id="ARBA00013147"/>
    </source>
</evidence>
<dbReference type="InterPro" id="IPR036979">
    <property type="entry name" value="CM_dom_sf"/>
</dbReference>
<dbReference type="InterPro" id="IPR045865">
    <property type="entry name" value="ACT-like_dom_sf"/>
</dbReference>
<dbReference type="PANTHER" id="PTHR21022:SF19">
    <property type="entry name" value="PREPHENATE DEHYDRATASE-RELATED"/>
    <property type="match status" value="1"/>
</dbReference>
<comment type="catalytic activity">
    <reaction evidence="1">
        <text>chorismate = prephenate</text>
        <dbReference type="Rhea" id="RHEA:13897"/>
        <dbReference type="ChEBI" id="CHEBI:29748"/>
        <dbReference type="ChEBI" id="CHEBI:29934"/>
        <dbReference type="EC" id="5.4.99.5"/>
    </reaction>
</comment>
<dbReference type="NCBIfam" id="NF008865">
    <property type="entry name" value="PRK11898.1"/>
    <property type="match status" value="1"/>
</dbReference>
<evidence type="ECO:0000256" key="17">
    <source>
        <dbReference type="ARBA" id="ARBA00031520"/>
    </source>
</evidence>
<sequence length="372" mass="40240">MTTSGPPTAAPRTLVELRTLIDAIDERILALLNERARIAAEVGEHKRAAQPSAPFHVPAREREILARLEALAAGPFPREAIRPVFQEIMSACLSLERPLRVAFLGPEGAFSQQAVKYQFGLSAHALPQRSIAAVFHAVEGGQTDYGVVPVESATQGVVDPTLDAFLESELRVVAEILLPLELALLVHHDVDRAAVRRVYAQPELLRQCERWLSANLPQATPLVASSATEAARLAREDPEGAAIAPDVAARLFDLRIAAEGVQDAGGDATRFWVLGRKPSTRSGKDRTSLVVSVKDGPGVLLRVLEPLARRGVNLTRIESRPTGRRAWEYAFFLDLEGHETDEAVAAALADLRAVSAGVKLLGSYPRAEPLAR</sequence>
<reference evidence="23" key="1">
    <citation type="journal article" date="2022" name="Int. J. Syst. Evol. Microbiol.">
        <title>Anaeromyxobacter oryzae sp. nov., Anaeromyxobacter diazotrophicus sp. nov. and Anaeromyxobacter paludicola sp. nov., isolated from paddy soils.</title>
        <authorList>
            <person name="Itoh H."/>
            <person name="Xu Z."/>
            <person name="Mise K."/>
            <person name="Masuda Y."/>
            <person name="Ushijima N."/>
            <person name="Hayakawa C."/>
            <person name="Shiratori Y."/>
            <person name="Senoo K."/>
        </authorList>
    </citation>
    <scope>NUCLEOTIDE SEQUENCE [LARGE SCALE GENOMIC DNA]</scope>
    <source>
        <strain evidence="23">Red232</strain>
    </source>
</reference>
<evidence type="ECO:0000256" key="4">
    <source>
        <dbReference type="ARBA" id="ARBA00004741"/>
    </source>
</evidence>
<keyword evidence="10" id="KW-0028">Amino-acid biosynthesis</keyword>
<dbReference type="PROSITE" id="PS51171">
    <property type="entry name" value="PREPHENATE_DEHYDR_3"/>
    <property type="match status" value="1"/>
</dbReference>
<dbReference type="PIRSF" id="PIRSF001500">
    <property type="entry name" value="Chor_mut_pdt_Ppr"/>
    <property type="match status" value="1"/>
</dbReference>
<evidence type="ECO:0000256" key="13">
    <source>
        <dbReference type="ARBA" id="ARBA00023235"/>
    </source>
</evidence>
<evidence type="ECO:0000313" key="22">
    <source>
        <dbReference type="EMBL" id="BDG06307.1"/>
    </source>
</evidence>
<feature type="domain" description="ACT" evidence="21">
    <location>
        <begin position="288"/>
        <end position="365"/>
    </location>
</feature>
<organism evidence="22 23">
    <name type="scientific">Anaeromyxobacter oryzae</name>
    <dbReference type="NCBI Taxonomy" id="2918170"/>
    <lineage>
        <taxon>Bacteria</taxon>
        <taxon>Pseudomonadati</taxon>
        <taxon>Myxococcota</taxon>
        <taxon>Myxococcia</taxon>
        <taxon>Myxococcales</taxon>
        <taxon>Cystobacterineae</taxon>
        <taxon>Anaeromyxobacteraceae</taxon>
        <taxon>Anaeromyxobacter</taxon>
    </lineage>
</organism>
<evidence type="ECO:0000256" key="5">
    <source>
        <dbReference type="ARBA" id="ARBA00004817"/>
    </source>
</evidence>
<evidence type="ECO:0000256" key="9">
    <source>
        <dbReference type="ARBA" id="ARBA00022490"/>
    </source>
</evidence>
<dbReference type="Proteomes" id="UP001162891">
    <property type="component" value="Chromosome"/>
</dbReference>